<protein>
    <submittedName>
        <fullName evidence="2">Uncharacterized protein</fullName>
    </submittedName>
</protein>
<evidence type="ECO:0000313" key="2">
    <source>
        <dbReference type="EMBL" id="CAD6950079.1"/>
    </source>
</evidence>
<keyword evidence="3" id="KW-1185">Reference proteome</keyword>
<evidence type="ECO:0000313" key="3">
    <source>
        <dbReference type="Proteomes" id="UP000836404"/>
    </source>
</evidence>
<dbReference type="EMBL" id="CAJHJF010005453">
    <property type="protein sequence ID" value="CAD6950079.1"/>
    <property type="molecule type" value="Genomic_DNA"/>
</dbReference>
<dbReference type="AlphaFoldDB" id="A0A9N8M0R9"/>
<dbReference type="Proteomes" id="UP000836404">
    <property type="component" value="Unassembled WGS sequence"/>
</dbReference>
<gene>
    <name evidence="2" type="ORF">JKILLFL_G2224</name>
</gene>
<reference evidence="2 3" key="1">
    <citation type="submission" date="2020-10" db="EMBL/GenBank/DDBJ databases">
        <authorList>
            <person name="Sedaghatjoo S."/>
        </authorList>
    </citation>
    <scope>NUCLEOTIDE SEQUENCE [LARGE SCALE GENOMIC DNA]</scope>
    <source>
        <strain evidence="2 3">LLFL</strain>
    </source>
</reference>
<accession>A0A9N8M0R9</accession>
<proteinExistence type="predicted"/>
<evidence type="ECO:0000256" key="1">
    <source>
        <dbReference type="SAM" id="MobiDB-lite"/>
    </source>
</evidence>
<organism evidence="2 3">
    <name type="scientific">Tilletia laevis</name>
    <dbReference type="NCBI Taxonomy" id="157183"/>
    <lineage>
        <taxon>Eukaryota</taxon>
        <taxon>Fungi</taxon>
        <taxon>Dikarya</taxon>
        <taxon>Basidiomycota</taxon>
        <taxon>Ustilaginomycotina</taxon>
        <taxon>Exobasidiomycetes</taxon>
        <taxon>Tilletiales</taxon>
        <taxon>Tilletiaceae</taxon>
        <taxon>Tilletia</taxon>
    </lineage>
</organism>
<comment type="caution">
    <text evidence="2">The sequence shown here is derived from an EMBL/GenBank/DDBJ whole genome shotgun (WGS) entry which is preliminary data.</text>
</comment>
<sequence length="324" mass="35545">MWDTAMMLDTKTGDSKSDSDAIAKLLTYYAAMAPIDIHAAVHSYHTPSGVLNLNDIITLARRFPSVWETSKSQILRAMGTDMKFALLFIKQCRLANLPETVWGTSLHVCTRVVAPPAEAELNDEAFQKALWGVSIDLPTPDLCQTSVARYMAVPATKTTNARSAVTAICSEDSRAFKSKRAVLEPLLLHWLQAMERDLLVLQKKCTDANNWIFSDGTIPGQPDLNDFLRSSQMSAKIVGGFCSIVEARTCASRITFKNSSGTAVADGRGKEAYVLITKGPSYAHQLEALHRQMKAQYDSFRAMVSQPDEGGPAKKQKLEPGVAM</sequence>
<name>A0A9N8M0R9_9BASI</name>
<feature type="region of interest" description="Disordered" evidence="1">
    <location>
        <begin position="304"/>
        <end position="324"/>
    </location>
</feature>